<dbReference type="InterPro" id="IPR000182">
    <property type="entry name" value="GNAT_dom"/>
</dbReference>
<dbReference type="EMBL" id="GL832956">
    <property type="protein sequence ID" value="EGD75992.1"/>
    <property type="molecule type" value="Genomic_DNA"/>
</dbReference>
<accession>F2TX83</accession>
<reference evidence="3" key="1">
    <citation type="submission" date="2009-08" db="EMBL/GenBank/DDBJ databases">
        <title>Annotation of Salpingoeca rosetta.</title>
        <authorList>
            <consortium name="The Broad Institute Genome Sequencing Platform"/>
            <person name="Russ C."/>
            <person name="Cuomo C."/>
            <person name="Burger G."/>
            <person name="Gray M.W."/>
            <person name="Holland P.W.H."/>
            <person name="King N."/>
            <person name="Lang F.B.F."/>
            <person name="Roger A.J."/>
            <person name="Ruiz-Trillo I."/>
            <person name="Young S.K."/>
            <person name="Zeng Q."/>
            <person name="Gargeya S."/>
            <person name="Alvarado L."/>
            <person name="Berlin A."/>
            <person name="Chapman S.B."/>
            <person name="Chen Z."/>
            <person name="Freedman E."/>
            <person name="Gellesch M."/>
            <person name="Goldberg J."/>
            <person name="Griggs A."/>
            <person name="Gujja S."/>
            <person name="Heilman E."/>
            <person name="Heiman D."/>
            <person name="Howarth C."/>
            <person name="Mehta T."/>
            <person name="Neiman D."/>
            <person name="Pearson M."/>
            <person name="Roberts A."/>
            <person name="Saif S."/>
            <person name="Shea T."/>
            <person name="Shenoy N."/>
            <person name="Sisk P."/>
            <person name="Stolte C."/>
            <person name="Sykes S."/>
            <person name="White J."/>
            <person name="Yandava C."/>
            <person name="Haas B."/>
            <person name="Nusbaum C."/>
            <person name="Birren B."/>
        </authorList>
    </citation>
    <scope>NUCLEOTIDE SEQUENCE [LARGE SCALE GENOMIC DNA]</scope>
    <source>
        <strain evidence="3">ATCC 50818</strain>
    </source>
</reference>
<evidence type="ECO:0000313" key="3">
    <source>
        <dbReference type="EMBL" id="EGD75992.1"/>
    </source>
</evidence>
<dbReference type="SUPFAM" id="SSF55729">
    <property type="entry name" value="Acyl-CoA N-acyltransferases (Nat)"/>
    <property type="match status" value="1"/>
</dbReference>
<feature type="domain" description="N-acetyltransferase" evidence="2">
    <location>
        <begin position="161"/>
        <end position="303"/>
    </location>
</feature>
<feature type="compositionally biased region" description="Acidic residues" evidence="1">
    <location>
        <begin position="413"/>
        <end position="427"/>
    </location>
</feature>
<feature type="compositionally biased region" description="Basic and acidic residues" evidence="1">
    <location>
        <begin position="387"/>
        <end position="403"/>
    </location>
</feature>
<dbReference type="KEGG" id="sre:PTSG_00699"/>
<dbReference type="Proteomes" id="UP000007799">
    <property type="component" value="Unassembled WGS sequence"/>
</dbReference>
<sequence length="557" mass="60473">MKVEVFQDPLVFIERVERFLLRDELQHSGMLGLLPVLEDLPDHRPSSLLLATVSLGDSDGSVGGIVLVVLQYSAWHGMHVARLSQEPDIYEPAVSALIQEMKEREQHMEAVISDPITARAFADAALEMSDWAERVTHSHTRDVLVLKKLKNNKKLAPGKLITVEANEAESYTEKFYDALNERWGDFAPISTQCREALRDAASHGWLFAHVYRDHMVSFCMIRHVSSSKARVTTCVTPRGYRGRGFGKALLCNAIKHLRKEHGIKEVLLYQDEHDPARELYTSIGFTSEATSHIYEVLLKSGAASSAQDKLTFVGGSKRTSWSAPVPGGEMATMGRIMSKGSFDATALLSKGMRAWTEDPSEGEGNGGDDDDDDDDSIAFSNTGNDQQRTDSEDGGDEQVHVNDVELTTNNADGDGDADGDSDGDGDGGETLTVPAQDDASDEEGEEEEQETDEEEGGDEDEADAPGPDAADDDEEREVDAIPSTDGAAAGDTNNNDNDNNDNNDNSDNSDKNDNDGSNDTTAVPPLTNTPSSPSQTRSSRRSSGSTEPAYVALRDLS</sequence>
<dbReference type="Pfam" id="PF00583">
    <property type="entry name" value="Acetyltransf_1"/>
    <property type="match status" value="1"/>
</dbReference>
<protein>
    <recommendedName>
        <fullName evidence="2">N-acetyltransferase domain-containing protein</fullName>
    </recommendedName>
</protein>
<dbReference type="InterPro" id="IPR016181">
    <property type="entry name" value="Acyl_CoA_acyltransferase"/>
</dbReference>
<proteinExistence type="predicted"/>
<evidence type="ECO:0000256" key="1">
    <source>
        <dbReference type="SAM" id="MobiDB-lite"/>
    </source>
</evidence>
<dbReference type="AlphaFoldDB" id="F2TX83"/>
<dbReference type="InParanoid" id="F2TX83"/>
<dbReference type="RefSeq" id="XP_004998167.1">
    <property type="nucleotide sequence ID" value="XM_004998110.1"/>
</dbReference>
<dbReference type="GeneID" id="16078763"/>
<dbReference type="GO" id="GO:0016747">
    <property type="term" value="F:acyltransferase activity, transferring groups other than amino-acyl groups"/>
    <property type="evidence" value="ECO:0007669"/>
    <property type="project" value="InterPro"/>
</dbReference>
<dbReference type="CDD" id="cd04301">
    <property type="entry name" value="NAT_SF"/>
    <property type="match status" value="1"/>
</dbReference>
<dbReference type="Gene3D" id="3.40.630.30">
    <property type="match status" value="1"/>
</dbReference>
<feature type="compositionally biased region" description="Acidic residues" evidence="1">
    <location>
        <begin position="358"/>
        <end position="376"/>
    </location>
</feature>
<feature type="compositionally biased region" description="Acidic residues" evidence="1">
    <location>
        <begin position="438"/>
        <end position="477"/>
    </location>
</feature>
<organism evidence="4">
    <name type="scientific">Salpingoeca rosetta (strain ATCC 50818 / BSB-021)</name>
    <dbReference type="NCBI Taxonomy" id="946362"/>
    <lineage>
        <taxon>Eukaryota</taxon>
        <taxon>Choanoflagellata</taxon>
        <taxon>Craspedida</taxon>
        <taxon>Salpingoecidae</taxon>
        <taxon>Salpingoeca</taxon>
    </lineage>
</organism>
<feature type="compositionally biased region" description="Low complexity" evidence="1">
    <location>
        <begin position="484"/>
        <end position="506"/>
    </location>
</feature>
<name>F2TX83_SALR5</name>
<keyword evidence="4" id="KW-1185">Reference proteome</keyword>
<dbReference type="PROSITE" id="PS51186">
    <property type="entry name" value="GNAT"/>
    <property type="match status" value="1"/>
</dbReference>
<dbReference type="OMA" id="MWASEDI"/>
<feature type="region of interest" description="Disordered" evidence="1">
    <location>
        <begin position="355"/>
        <end position="557"/>
    </location>
</feature>
<gene>
    <name evidence="3" type="ORF">PTSG_00699</name>
</gene>
<evidence type="ECO:0000259" key="2">
    <source>
        <dbReference type="PROSITE" id="PS51186"/>
    </source>
</evidence>
<feature type="compositionally biased region" description="Low complexity" evidence="1">
    <location>
        <begin position="529"/>
        <end position="548"/>
    </location>
</feature>
<evidence type="ECO:0000313" key="4">
    <source>
        <dbReference type="Proteomes" id="UP000007799"/>
    </source>
</evidence>